<dbReference type="PROSITE" id="PS51786">
    <property type="entry name" value="LON_PROTEOLYTIC"/>
    <property type="match status" value="1"/>
</dbReference>
<dbReference type="InterPro" id="IPR020568">
    <property type="entry name" value="Ribosomal_Su5_D2-typ_SF"/>
</dbReference>
<dbReference type="GO" id="GO:0005524">
    <property type="term" value="F:ATP binding"/>
    <property type="evidence" value="ECO:0007669"/>
    <property type="project" value="InterPro"/>
</dbReference>
<keyword evidence="2" id="KW-0378">Hydrolase</keyword>
<dbReference type="GO" id="GO:0004176">
    <property type="term" value="F:ATP-dependent peptidase activity"/>
    <property type="evidence" value="ECO:0007669"/>
    <property type="project" value="UniProtKB-UniRule"/>
</dbReference>
<evidence type="ECO:0000256" key="2">
    <source>
        <dbReference type="PROSITE-ProRule" id="PRU01122"/>
    </source>
</evidence>
<dbReference type="InterPro" id="IPR008269">
    <property type="entry name" value="Lon_proteolytic"/>
</dbReference>
<dbReference type="InterPro" id="IPR027417">
    <property type="entry name" value="P-loop_NTPase"/>
</dbReference>
<comment type="similarity">
    <text evidence="2">Belongs to the peptidase S16 family.</text>
</comment>
<protein>
    <recommendedName>
        <fullName evidence="2">endopeptidase La</fullName>
        <ecNumber evidence="2">3.4.21.53</ecNumber>
    </recommendedName>
</protein>
<dbReference type="EMBL" id="CP017606">
    <property type="protein sequence ID" value="ATW30541.1"/>
    <property type="molecule type" value="Genomic_DNA"/>
</dbReference>
<dbReference type="SUPFAM" id="SSF54211">
    <property type="entry name" value="Ribosomal protein S5 domain 2-like"/>
    <property type="match status" value="1"/>
</dbReference>
<dbReference type="Pfam" id="PF13654">
    <property type="entry name" value="AAA_32"/>
    <property type="match status" value="1"/>
</dbReference>
<feature type="active site" evidence="2">
    <location>
        <position position="439"/>
    </location>
</feature>
<name>A0A2D3T9T6_9ENTR</name>
<dbReference type="Proteomes" id="UP000230008">
    <property type="component" value="Chromosome"/>
</dbReference>
<feature type="domain" description="Lon proteolytic" evidence="3">
    <location>
        <begin position="347"/>
        <end position="544"/>
    </location>
</feature>
<reference evidence="5" key="1">
    <citation type="submission" date="2016-10" db="EMBL/GenBank/DDBJ databases">
        <authorList>
            <person name="Chevignon G."/>
        </authorList>
    </citation>
    <scope>NUCLEOTIDE SEQUENCE [LARGE SCALE GENOMIC DNA]</scope>
    <source>
        <strain evidence="5">A2C</strain>
    </source>
</reference>
<evidence type="ECO:0000313" key="4">
    <source>
        <dbReference type="EMBL" id="ATW30541.1"/>
    </source>
</evidence>
<evidence type="ECO:0000259" key="3">
    <source>
        <dbReference type="PROSITE" id="PS51786"/>
    </source>
</evidence>
<dbReference type="EC" id="3.4.21.53" evidence="2"/>
<dbReference type="Gene3D" id="3.40.50.300">
    <property type="entry name" value="P-loop containing nucleotide triphosphate hydrolases"/>
    <property type="match status" value="1"/>
</dbReference>
<dbReference type="InterPro" id="IPR041699">
    <property type="entry name" value="AAA_32"/>
</dbReference>
<keyword evidence="1 2" id="KW-0645">Protease</keyword>
<organism evidence="4 5">
    <name type="scientific">Candidatus Williamhamiltonella defendens</name>
    <dbReference type="NCBI Taxonomy" id="138072"/>
    <lineage>
        <taxon>Bacteria</taxon>
        <taxon>Pseudomonadati</taxon>
        <taxon>Pseudomonadota</taxon>
        <taxon>Gammaproteobacteria</taxon>
        <taxon>Enterobacterales</taxon>
        <taxon>Enterobacteriaceae</taxon>
        <taxon>aphid secondary symbionts</taxon>
        <taxon>Candidatus Williamhamiltonella</taxon>
    </lineage>
</organism>
<dbReference type="InterPro" id="IPR027065">
    <property type="entry name" value="Lon_Prtase"/>
</dbReference>
<dbReference type="InterPro" id="IPR014721">
    <property type="entry name" value="Ribsml_uS5_D2-typ_fold_subgr"/>
</dbReference>
<dbReference type="GO" id="GO:0030163">
    <property type="term" value="P:protein catabolic process"/>
    <property type="evidence" value="ECO:0007669"/>
    <property type="project" value="InterPro"/>
</dbReference>
<dbReference type="GO" id="GO:0006508">
    <property type="term" value="P:proteolysis"/>
    <property type="evidence" value="ECO:0007669"/>
    <property type="project" value="UniProtKB-KW"/>
</dbReference>
<proteinExistence type="inferred from homology"/>
<dbReference type="Gene3D" id="3.30.230.10">
    <property type="match status" value="1"/>
</dbReference>
<dbReference type="PRINTS" id="PR00830">
    <property type="entry name" value="ENDOLAPTASE"/>
</dbReference>
<feature type="active site" evidence="2">
    <location>
        <position position="482"/>
    </location>
</feature>
<keyword evidence="2" id="KW-0720">Serine protease</keyword>
<accession>A0A2D3T9T6</accession>
<dbReference type="AlphaFoldDB" id="A0A2D3T9T6"/>
<evidence type="ECO:0000256" key="1">
    <source>
        <dbReference type="ARBA" id="ARBA00022670"/>
    </source>
</evidence>
<comment type="catalytic activity">
    <reaction evidence="2">
        <text>Hydrolysis of proteins in presence of ATP.</text>
        <dbReference type="EC" id="3.4.21.53"/>
    </reaction>
</comment>
<dbReference type="Pfam" id="PF05362">
    <property type="entry name" value="Lon_C"/>
    <property type="match status" value="1"/>
</dbReference>
<dbReference type="GO" id="GO:0004252">
    <property type="term" value="F:serine-type endopeptidase activity"/>
    <property type="evidence" value="ECO:0007669"/>
    <property type="project" value="UniProtKB-UniRule"/>
</dbReference>
<dbReference type="PANTHER" id="PTHR10046">
    <property type="entry name" value="ATP DEPENDENT LON PROTEASE FAMILY MEMBER"/>
    <property type="match status" value="1"/>
</dbReference>
<gene>
    <name evidence="4" type="ORF">BJP41_09630</name>
</gene>
<evidence type="ECO:0000313" key="5">
    <source>
        <dbReference type="Proteomes" id="UP000230008"/>
    </source>
</evidence>
<reference evidence="5" key="2">
    <citation type="submission" date="2017-11" db="EMBL/GenBank/DDBJ databases">
        <title>PacBio sequencing of new strain of the secondary endosymbiont Candidatus Hamiltonella defensa.</title>
        <authorList>
            <person name="Strand M.R."/>
            <person name="Oliver K."/>
        </authorList>
    </citation>
    <scope>NUCLEOTIDE SEQUENCE [LARGE SCALE GENOMIC DNA]</scope>
    <source>
        <strain evidence="5">A2C</strain>
    </source>
</reference>
<sequence length="584" mass="66209">MKVSTILTHQHLKWQSLLPNMVPYEELFLRASDLEPISFEDVQPRLSNALALFCRPQSQERFMIIKAQEHDQYLSLISQVVQKQYTEPLKCSSGRYAVEDNEIHWFSTCRDQDTFASQAVCLFQNWIEPEQMFGAVKFHQNKIDLQPGVIHRVNGGGVLVISVSTLLAQPLIWRRLKQMIIQKRFEWLSPDEKRPLSVTVPPMPLDVKLVLVGDARRLEDFFQVESELNLFSFYGEFETELSLKNPEAINLWCRYIHSLTDMPLVSDAWPIFIREAVRETGDKERLPLCPVWIKQCLSEVSLYEKQGKITADSLNNAISTRHWRQNYLCECIQNDIEEDQILIETTGDVIGQVNGLAVIEYPGHPQALGEPTRISCVVHLGDGEFVDVERKSELGGDIHAKGMMIMQAFLISELALDHAQPFSASLVFEQSYAEVDGDSASLAQLCALASALAQQPIHQARAVTGSIDQFGRVQPVGGINEKIEGFFQVCDRRGLTGSQGVILPGQNVRHLCLNDSVVEAVKQGNFHLWAVDTVADALPLLTGIPYSDTDKPNLLHKIRQRIAQVHHHDRRGFLGRCLEWFQRH</sequence>